<gene>
    <name evidence="2" type="ORF">GGR95_000067</name>
</gene>
<name>A0A7W6GZC5_9RHOB</name>
<proteinExistence type="predicted"/>
<feature type="transmembrane region" description="Helical" evidence="1">
    <location>
        <begin position="20"/>
        <end position="41"/>
    </location>
</feature>
<dbReference type="AlphaFoldDB" id="A0A7W6GZC5"/>
<evidence type="ECO:0000256" key="1">
    <source>
        <dbReference type="SAM" id="Phobius"/>
    </source>
</evidence>
<protein>
    <recommendedName>
        <fullName evidence="4">Holin-X, holin superfamily III</fullName>
    </recommendedName>
</protein>
<dbReference type="RefSeq" id="WP_184561623.1">
    <property type="nucleotide sequence ID" value="NZ_JACIEI010000001.1"/>
</dbReference>
<reference evidence="2 3" key="1">
    <citation type="submission" date="2020-08" db="EMBL/GenBank/DDBJ databases">
        <title>Genomic Encyclopedia of Type Strains, Phase IV (KMG-IV): sequencing the most valuable type-strain genomes for metagenomic binning, comparative biology and taxonomic classification.</title>
        <authorList>
            <person name="Goeker M."/>
        </authorList>
    </citation>
    <scope>NUCLEOTIDE SEQUENCE [LARGE SCALE GENOMIC DNA]</scope>
    <source>
        <strain evidence="2 3">DSM 102234</strain>
    </source>
</reference>
<evidence type="ECO:0000313" key="3">
    <source>
        <dbReference type="Proteomes" id="UP000530268"/>
    </source>
</evidence>
<keyword evidence="3" id="KW-1185">Reference proteome</keyword>
<dbReference type="EMBL" id="JACIEI010000001">
    <property type="protein sequence ID" value="MBB3992448.1"/>
    <property type="molecule type" value="Genomic_DNA"/>
</dbReference>
<dbReference type="Proteomes" id="UP000530268">
    <property type="component" value="Unassembled WGS sequence"/>
</dbReference>
<feature type="transmembrane region" description="Helical" evidence="1">
    <location>
        <begin position="47"/>
        <end position="66"/>
    </location>
</feature>
<organism evidence="2 3">
    <name type="scientific">Sulfitobacter undariae</name>
    <dbReference type="NCBI Taxonomy" id="1563671"/>
    <lineage>
        <taxon>Bacteria</taxon>
        <taxon>Pseudomonadati</taxon>
        <taxon>Pseudomonadota</taxon>
        <taxon>Alphaproteobacteria</taxon>
        <taxon>Rhodobacterales</taxon>
        <taxon>Roseobacteraceae</taxon>
        <taxon>Sulfitobacter</taxon>
    </lineage>
</organism>
<keyword evidence="1" id="KW-0472">Membrane</keyword>
<keyword evidence="1" id="KW-1133">Transmembrane helix</keyword>
<evidence type="ECO:0000313" key="2">
    <source>
        <dbReference type="EMBL" id="MBB3992448.1"/>
    </source>
</evidence>
<comment type="caution">
    <text evidence="2">The sequence shown here is derived from an EMBL/GenBank/DDBJ whole genome shotgun (WGS) entry which is preliminary data.</text>
</comment>
<keyword evidence="1" id="KW-0812">Transmembrane</keyword>
<sequence>MLAKARAQAGHSARTVGIGLFASLALLVGLAFWTGAAWFLLLTVTTPLNACLVLGAVYTGAALVAFSVMSMRSKKPVAPPQPTKAPEANMETMMAAFMTGLNAGSRRRS</sequence>
<accession>A0A7W6GZC5</accession>
<evidence type="ECO:0008006" key="4">
    <source>
        <dbReference type="Google" id="ProtNLM"/>
    </source>
</evidence>